<evidence type="ECO:0000313" key="12">
    <source>
        <dbReference type="Proteomes" id="UP001321453"/>
    </source>
</evidence>
<evidence type="ECO:0000256" key="5">
    <source>
        <dbReference type="ARBA" id="ARBA00022525"/>
    </source>
</evidence>
<evidence type="ECO:0000259" key="8">
    <source>
        <dbReference type="Pfam" id="PF00460"/>
    </source>
</evidence>
<dbReference type="InterPro" id="IPR010930">
    <property type="entry name" value="Flg_bb/hook_C_dom"/>
</dbReference>
<evidence type="ECO:0000259" key="10">
    <source>
        <dbReference type="Pfam" id="PF22638"/>
    </source>
</evidence>
<reference evidence="11 12" key="1">
    <citation type="submission" date="2023-06" db="EMBL/GenBank/DDBJ databases">
        <title>Cellulomonas sp. MW9 Whole genome sequence.</title>
        <authorList>
            <person name="Park S."/>
        </authorList>
    </citation>
    <scope>NUCLEOTIDE SEQUENCE [LARGE SCALE GENOMIC DNA]</scope>
    <source>
        <strain evidence="11 12">MW9</strain>
    </source>
</reference>
<evidence type="ECO:0000256" key="7">
    <source>
        <dbReference type="RuleBase" id="RU362065"/>
    </source>
</evidence>
<dbReference type="PANTHER" id="PTHR30033">
    <property type="entry name" value="FLAGELLAR HOOK-ASSOCIATED PROTEIN 1"/>
    <property type="match status" value="1"/>
</dbReference>
<dbReference type="InterPro" id="IPR001444">
    <property type="entry name" value="Flag_bb_rod_N"/>
</dbReference>
<keyword evidence="12" id="KW-1185">Reference proteome</keyword>
<keyword evidence="11" id="KW-0966">Cell projection</keyword>
<feature type="domain" description="Flagellar hook-associated protein FlgK helical" evidence="10">
    <location>
        <begin position="101"/>
        <end position="343"/>
    </location>
</feature>
<proteinExistence type="inferred from homology"/>
<evidence type="ECO:0000256" key="3">
    <source>
        <dbReference type="ARBA" id="ARBA00009677"/>
    </source>
</evidence>
<organism evidence="11 12">
    <name type="scientific">Cellulomonas edaphi</name>
    <dbReference type="NCBI Taxonomy" id="3053468"/>
    <lineage>
        <taxon>Bacteria</taxon>
        <taxon>Bacillati</taxon>
        <taxon>Actinomycetota</taxon>
        <taxon>Actinomycetes</taxon>
        <taxon>Micrococcales</taxon>
        <taxon>Cellulomonadaceae</taxon>
        <taxon>Cellulomonas</taxon>
    </lineage>
</organism>
<keyword evidence="6 7" id="KW-0975">Bacterial flagellum</keyword>
<sequence length="477" mass="48432">MSTFSGLGTALSSLVAQRQALEVSGQNIANANTVGYTRQRATLTSISATQGASMFSTGTGVGLGTRVSSVDRLGDIFLDAKVRTSTSASSYLAARAEAYAALEKGVGEPADTGLASQLSTMWSAWHDVANAPDKASTRAVLIEDSKAVAERVGTLYSTAETQWNQTRSTTVALVDQVNTAAAGIADLNNRILQITNSGGTAHELADQRDQLATQLSSLVGASTEVRPDGRVDVFVGGNALVSGNRSNPLAVTGATTFGEVTASPGTAVSVVWADRPTQGVGLEGGRVAGLLSVLAPADATGTGGVLAEAAARYDAFAQTLATQVNALHGSAVTPGGAAGGEFFTFTPGVPAALGLRVAITDTADIAVAAPGAGAFDSSVADAIAGLRTRDDGPDATWKHTVVEVATRTASAGARATVAEAARSTAEGQQLAQASVDTDEETVNMLAFQRAYEGAARVLSAIDEMLDTLINRTGLVGR</sequence>
<keyword evidence="11" id="KW-0969">Cilium</keyword>
<feature type="domain" description="Flagellar basal body rod protein N-terminal" evidence="8">
    <location>
        <begin position="9"/>
        <end position="37"/>
    </location>
</feature>
<dbReference type="PRINTS" id="PR01005">
    <property type="entry name" value="FLGHOOKAP1"/>
</dbReference>
<comment type="caution">
    <text evidence="11">The sequence shown here is derived from an EMBL/GenBank/DDBJ whole genome shotgun (WGS) entry which is preliminary data.</text>
</comment>
<evidence type="ECO:0000256" key="1">
    <source>
        <dbReference type="ARBA" id="ARBA00004365"/>
    </source>
</evidence>
<comment type="subcellular location">
    <subcellularLocation>
        <location evidence="1 7">Bacterial flagellum</location>
    </subcellularLocation>
    <subcellularLocation>
        <location evidence="2 7">Secreted</location>
    </subcellularLocation>
</comment>
<evidence type="ECO:0000256" key="2">
    <source>
        <dbReference type="ARBA" id="ARBA00004613"/>
    </source>
</evidence>
<dbReference type="SUPFAM" id="SSF64518">
    <property type="entry name" value="Phase 1 flagellin"/>
    <property type="match status" value="1"/>
</dbReference>
<feature type="domain" description="Flagellar basal-body/hook protein C-terminal" evidence="9">
    <location>
        <begin position="432"/>
        <end position="470"/>
    </location>
</feature>
<name>A0ABT7S4H3_9CELL</name>
<evidence type="ECO:0000259" key="9">
    <source>
        <dbReference type="Pfam" id="PF06429"/>
    </source>
</evidence>
<dbReference type="Pfam" id="PF22638">
    <property type="entry name" value="FlgK_D1"/>
    <property type="match status" value="1"/>
</dbReference>
<dbReference type="EMBL" id="JAUCGR010000001">
    <property type="protein sequence ID" value="MDM7830532.1"/>
    <property type="molecule type" value="Genomic_DNA"/>
</dbReference>
<dbReference type="PANTHER" id="PTHR30033:SF1">
    <property type="entry name" value="FLAGELLAR HOOK-ASSOCIATED PROTEIN 1"/>
    <property type="match status" value="1"/>
</dbReference>
<dbReference type="RefSeq" id="WP_289445573.1">
    <property type="nucleotide sequence ID" value="NZ_JAUCGR010000001.1"/>
</dbReference>
<dbReference type="InterPro" id="IPR053927">
    <property type="entry name" value="FlgK_helical"/>
</dbReference>
<accession>A0ABT7S4H3</accession>
<dbReference type="Pfam" id="PF00460">
    <property type="entry name" value="Flg_bb_rod"/>
    <property type="match status" value="1"/>
</dbReference>
<keyword evidence="11" id="KW-0282">Flagellum</keyword>
<comment type="similarity">
    <text evidence="3 7">Belongs to the flagella basal body rod proteins family.</text>
</comment>
<dbReference type="Proteomes" id="UP001321453">
    <property type="component" value="Unassembled WGS sequence"/>
</dbReference>
<evidence type="ECO:0000256" key="4">
    <source>
        <dbReference type="ARBA" id="ARBA00016244"/>
    </source>
</evidence>
<protein>
    <recommendedName>
        <fullName evidence="4 7">Flagellar hook-associated protein 1</fullName>
        <shortName evidence="7">HAP1</shortName>
    </recommendedName>
</protein>
<dbReference type="Pfam" id="PF06429">
    <property type="entry name" value="Flg_bbr_C"/>
    <property type="match status" value="1"/>
</dbReference>
<dbReference type="InterPro" id="IPR002371">
    <property type="entry name" value="FlgK"/>
</dbReference>
<evidence type="ECO:0000313" key="11">
    <source>
        <dbReference type="EMBL" id="MDM7830532.1"/>
    </source>
</evidence>
<keyword evidence="5 7" id="KW-0964">Secreted</keyword>
<gene>
    <name evidence="7 11" type="primary">flgK</name>
    <name evidence="11" type="ORF">QRT05_04245</name>
</gene>
<evidence type="ECO:0000256" key="6">
    <source>
        <dbReference type="ARBA" id="ARBA00023143"/>
    </source>
</evidence>
<dbReference type="NCBIfam" id="TIGR02492">
    <property type="entry name" value="flgK_ends"/>
    <property type="match status" value="1"/>
</dbReference>